<dbReference type="EMBL" id="RKHO01000001">
    <property type="protein sequence ID" value="ROR89927.1"/>
    <property type="molecule type" value="Genomic_DNA"/>
</dbReference>
<dbReference type="OrthoDB" id="3822649at2"/>
<feature type="domain" description="HTH luxR-type" evidence="3">
    <location>
        <begin position="141"/>
        <end position="206"/>
    </location>
</feature>
<dbReference type="SMART" id="SM00448">
    <property type="entry name" value="REC"/>
    <property type="match status" value="1"/>
</dbReference>
<keyword evidence="2" id="KW-0597">Phosphoprotein</keyword>
<keyword evidence="1 5" id="KW-0238">DNA-binding</keyword>
<dbReference type="SMART" id="SM00421">
    <property type="entry name" value="HTH_LUXR"/>
    <property type="match status" value="1"/>
</dbReference>
<dbReference type="Proteomes" id="UP000281738">
    <property type="component" value="Unassembled WGS sequence"/>
</dbReference>
<dbReference type="Pfam" id="PF00196">
    <property type="entry name" value="GerE"/>
    <property type="match status" value="1"/>
</dbReference>
<keyword evidence="6" id="KW-1185">Reference proteome</keyword>
<feature type="domain" description="Response regulatory" evidence="4">
    <location>
        <begin position="1"/>
        <end position="113"/>
    </location>
</feature>
<accession>A0A3N2CQW5</accession>
<dbReference type="PANTHER" id="PTHR43214">
    <property type="entry name" value="TWO-COMPONENT RESPONSE REGULATOR"/>
    <property type="match status" value="1"/>
</dbReference>
<dbReference type="SUPFAM" id="SSF46894">
    <property type="entry name" value="C-terminal effector domain of the bipartite response regulators"/>
    <property type="match status" value="1"/>
</dbReference>
<dbReference type="GO" id="GO:0000160">
    <property type="term" value="P:phosphorelay signal transduction system"/>
    <property type="evidence" value="ECO:0007669"/>
    <property type="project" value="InterPro"/>
</dbReference>
<protein>
    <submittedName>
        <fullName evidence="5">DNA-binding NarL/FixJ family response regulator</fullName>
    </submittedName>
</protein>
<dbReference type="PROSITE" id="PS50110">
    <property type="entry name" value="RESPONSE_REGULATORY"/>
    <property type="match status" value="1"/>
</dbReference>
<sequence>MIDDHPLLTHALAFALRSRGVACTVPTLRDPARLLDDVRALGPDVVLLDLDLGALGDWADLVPPLVALGATVVVVSATREEEKIGTALARGASGFIAKERPLDELVEGVLVVARGGSLMTPQDRDRLIALARTAERRRRATLAPLEDLSTREAHVLRSLLAGSSVREIAVAGHVSEATVRSQVRAILRKLDVSSQREAVALAARASWS</sequence>
<organism evidence="5 6">
    <name type="scientific">Nocardioides aurantiacus</name>
    <dbReference type="NCBI Taxonomy" id="86796"/>
    <lineage>
        <taxon>Bacteria</taxon>
        <taxon>Bacillati</taxon>
        <taxon>Actinomycetota</taxon>
        <taxon>Actinomycetes</taxon>
        <taxon>Propionibacteriales</taxon>
        <taxon>Nocardioidaceae</taxon>
        <taxon>Nocardioides</taxon>
    </lineage>
</organism>
<dbReference type="Gene3D" id="3.40.50.2300">
    <property type="match status" value="1"/>
</dbReference>
<dbReference type="GO" id="GO:0006355">
    <property type="term" value="P:regulation of DNA-templated transcription"/>
    <property type="evidence" value="ECO:0007669"/>
    <property type="project" value="InterPro"/>
</dbReference>
<dbReference type="InterPro" id="IPR000792">
    <property type="entry name" value="Tscrpt_reg_LuxR_C"/>
</dbReference>
<gene>
    <name evidence="5" type="ORF">EDD33_0758</name>
</gene>
<dbReference type="PRINTS" id="PR00038">
    <property type="entry name" value="HTHLUXR"/>
</dbReference>
<comment type="caution">
    <text evidence="5">The sequence shown here is derived from an EMBL/GenBank/DDBJ whole genome shotgun (WGS) entry which is preliminary data.</text>
</comment>
<evidence type="ECO:0000313" key="6">
    <source>
        <dbReference type="Proteomes" id="UP000281738"/>
    </source>
</evidence>
<reference evidence="5 6" key="1">
    <citation type="submission" date="2018-11" db="EMBL/GenBank/DDBJ databases">
        <title>Sequencing the genomes of 1000 actinobacteria strains.</title>
        <authorList>
            <person name="Klenk H.-P."/>
        </authorList>
    </citation>
    <scope>NUCLEOTIDE SEQUENCE [LARGE SCALE GENOMIC DNA]</scope>
    <source>
        <strain evidence="5 6">DSM 12652</strain>
    </source>
</reference>
<evidence type="ECO:0000259" key="3">
    <source>
        <dbReference type="PROSITE" id="PS50043"/>
    </source>
</evidence>
<dbReference type="GO" id="GO:0003677">
    <property type="term" value="F:DNA binding"/>
    <property type="evidence" value="ECO:0007669"/>
    <property type="project" value="UniProtKB-KW"/>
</dbReference>
<evidence type="ECO:0000313" key="5">
    <source>
        <dbReference type="EMBL" id="ROR89927.1"/>
    </source>
</evidence>
<dbReference type="AlphaFoldDB" id="A0A3N2CQW5"/>
<dbReference type="RefSeq" id="WP_148076920.1">
    <property type="nucleotide sequence ID" value="NZ_RKHO01000001.1"/>
</dbReference>
<evidence type="ECO:0000259" key="4">
    <source>
        <dbReference type="PROSITE" id="PS50110"/>
    </source>
</evidence>
<dbReference type="PROSITE" id="PS50043">
    <property type="entry name" value="HTH_LUXR_2"/>
    <property type="match status" value="1"/>
</dbReference>
<evidence type="ECO:0000256" key="1">
    <source>
        <dbReference type="ARBA" id="ARBA00023125"/>
    </source>
</evidence>
<proteinExistence type="predicted"/>
<name>A0A3N2CQW5_9ACTN</name>
<dbReference type="Pfam" id="PF00072">
    <property type="entry name" value="Response_reg"/>
    <property type="match status" value="1"/>
</dbReference>
<dbReference type="InterPro" id="IPR016032">
    <property type="entry name" value="Sig_transdc_resp-reg_C-effctor"/>
</dbReference>
<dbReference type="InterPro" id="IPR001789">
    <property type="entry name" value="Sig_transdc_resp-reg_receiver"/>
</dbReference>
<dbReference type="CDD" id="cd06170">
    <property type="entry name" value="LuxR_C_like"/>
    <property type="match status" value="1"/>
</dbReference>
<dbReference type="InterPro" id="IPR011006">
    <property type="entry name" value="CheY-like_superfamily"/>
</dbReference>
<dbReference type="SUPFAM" id="SSF52172">
    <property type="entry name" value="CheY-like"/>
    <property type="match status" value="1"/>
</dbReference>
<evidence type="ECO:0000256" key="2">
    <source>
        <dbReference type="PROSITE-ProRule" id="PRU00169"/>
    </source>
</evidence>
<feature type="modified residue" description="4-aspartylphosphate" evidence="2">
    <location>
        <position position="49"/>
    </location>
</feature>
<dbReference type="InterPro" id="IPR039420">
    <property type="entry name" value="WalR-like"/>
</dbReference>